<dbReference type="FunFam" id="3.30.565.10:FF:000006">
    <property type="entry name" value="Sensor histidine kinase WalK"/>
    <property type="match status" value="1"/>
</dbReference>
<evidence type="ECO:0000256" key="5">
    <source>
        <dbReference type="ARBA" id="ARBA00022777"/>
    </source>
</evidence>
<dbReference type="Gene3D" id="1.10.287.130">
    <property type="match status" value="1"/>
</dbReference>
<dbReference type="Pfam" id="PF00512">
    <property type="entry name" value="HisKA"/>
    <property type="match status" value="1"/>
</dbReference>
<dbReference type="PRINTS" id="PR00344">
    <property type="entry name" value="BCTRLSENSOR"/>
</dbReference>
<dbReference type="Gene3D" id="3.30.565.10">
    <property type="entry name" value="Histidine kinase-like ATPase, C-terminal domain"/>
    <property type="match status" value="1"/>
</dbReference>
<dbReference type="Proteomes" id="UP000633418">
    <property type="component" value="Chromosome"/>
</dbReference>
<dbReference type="CDD" id="cd00075">
    <property type="entry name" value="HATPase"/>
    <property type="match status" value="1"/>
</dbReference>
<dbReference type="AlphaFoldDB" id="A0A9E6PSF4"/>
<dbReference type="InterPro" id="IPR001789">
    <property type="entry name" value="Sig_transdc_resp-reg_receiver"/>
</dbReference>
<dbReference type="Gene3D" id="3.40.50.2300">
    <property type="match status" value="1"/>
</dbReference>
<dbReference type="Pfam" id="PF02518">
    <property type="entry name" value="HATPase_c"/>
    <property type="match status" value="1"/>
</dbReference>
<evidence type="ECO:0000259" key="8">
    <source>
        <dbReference type="PROSITE" id="PS50109"/>
    </source>
</evidence>
<keyword evidence="3 6" id="KW-0597">Phosphoprotein</keyword>
<dbReference type="SUPFAM" id="SSF55874">
    <property type="entry name" value="ATPase domain of HSP90 chaperone/DNA topoisomerase II/histidine kinase"/>
    <property type="match status" value="1"/>
</dbReference>
<evidence type="ECO:0000313" key="11">
    <source>
        <dbReference type="Proteomes" id="UP000633418"/>
    </source>
</evidence>
<feature type="domain" description="Response regulatory" evidence="9">
    <location>
        <begin position="8"/>
        <end position="125"/>
    </location>
</feature>
<dbReference type="InterPro" id="IPR011006">
    <property type="entry name" value="CheY-like_superfamily"/>
</dbReference>
<reference evidence="10 11" key="1">
    <citation type="journal article" date="2020" name="Microorganisms">
        <title>Reliable Identification of Environmental Pseudomonas Isolates Using the rpoD Gene.</title>
        <authorList>
            <consortium name="The Broad Institute Genome Sequencing Platform"/>
            <person name="Girard L."/>
            <person name="Lood C."/>
            <person name="Rokni-Zadeh H."/>
            <person name="van Noort V."/>
            <person name="Lavigne R."/>
            <person name="De Mot R."/>
        </authorList>
    </citation>
    <scope>NUCLEOTIDE SEQUENCE [LARGE SCALE GENOMIC DNA]</scope>
    <source>
        <strain evidence="10 11">RW9S1A</strain>
    </source>
</reference>
<dbReference type="PANTHER" id="PTHR43547:SF2">
    <property type="entry name" value="HYBRID SIGNAL TRANSDUCTION HISTIDINE KINASE C"/>
    <property type="match status" value="1"/>
</dbReference>
<dbReference type="SMART" id="SM00388">
    <property type="entry name" value="HisKA"/>
    <property type="match status" value="1"/>
</dbReference>
<keyword evidence="11" id="KW-1185">Reference proteome</keyword>
<feature type="domain" description="Histidine kinase" evidence="8">
    <location>
        <begin position="175"/>
        <end position="395"/>
    </location>
</feature>
<dbReference type="PROSITE" id="PS50110">
    <property type="entry name" value="RESPONSE_REGULATORY"/>
    <property type="match status" value="1"/>
</dbReference>
<feature type="coiled-coil region" evidence="7">
    <location>
        <begin position="124"/>
        <end position="161"/>
    </location>
</feature>
<evidence type="ECO:0000256" key="3">
    <source>
        <dbReference type="ARBA" id="ARBA00022553"/>
    </source>
</evidence>
<dbReference type="CDD" id="cd00082">
    <property type="entry name" value="HisKA"/>
    <property type="match status" value="1"/>
</dbReference>
<dbReference type="SMART" id="SM00387">
    <property type="entry name" value="HATPase_c"/>
    <property type="match status" value="1"/>
</dbReference>
<keyword evidence="7" id="KW-0175">Coiled coil</keyword>
<dbReference type="InterPro" id="IPR005467">
    <property type="entry name" value="His_kinase_dom"/>
</dbReference>
<evidence type="ECO:0000256" key="4">
    <source>
        <dbReference type="ARBA" id="ARBA00022679"/>
    </source>
</evidence>
<keyword evidence="4" id="KW-0808">Transferase</keyword>
<dbReference type="KEGG" id="pxn:HU772_013015"/>
<accession>A0A9E6PSF4</accession>
<dbReference type="EMBL" id="CP077095">
    <property type="protein sequence ID" value="QXI36283.1"/>
    <property type="molecule type" value="Genomic_DNA"/>
</dbReference>
<feature type="modified residue" description="4-aspartylphosphate" evidence="6">
    <location>
        <position position="57"/>
    </location>
</feature>
<dbReference type="InterPro" id="IPR036097">
    <property type="entry name" value="HisK_dim/P_sf"/>
</dbReference>
<dbReference type="SMART" id="SM00448">
    <property type="entry name" value="REC"/>
    <property type="match status" value="1"/>
</dbReference>
<dbReference type="PROSITE" id="PS50109">
    <property type="entry name" value="HIS_KIN"/>
    <property type="match status" value="1"/>
</dbReference>
<dbReference type="InterPro" id="IPR036890">
    <property type="entry name" value="HATPase_C_sf"/>
</dbReference>
<dbReference type="EC" id="2.7.13.3" evidence="2"/>
<evidence type="ECO:0000313" key="10">
    <source>
        <dbReference type="EMBL" id="QXI36283.1"/>
    </source>
</evidence>
<keyword evidence="5 10" id="KW-0418">Kinase</keyword>
<evidence type="ECO:0000256" key="6">
    <source>
        <dbReference type="PROSITE-ProRule" id="PRU00169"/>
    </source>
</evidence>
<evidence type="ECO:0000256" key="1">
    <source>
        <dbReference type="ARBA" id="ARBA00000085"/>
    </source>
</evidence>
<name>A0A9E6PSF4_9PSED</name>
<comment type="catalytic activity">
    <reaction evidence="1">
        <text>ATP + protein L-histidine = ADP + protein N-phospho-L-histidine.</text>
        <dbReference type="EC" id="2.7.13.3"/>
    </reaction>
</comment>
<evidence type="ECO:0000259" key="9">
    <source>
        <dbReference type="PROSITE" id="PS50110"/>
    </source>
</evidence>
<dbReference type="InterPro" id="IPR003594">
    <property type="entry name" value="HATPase_dom"/>
</dbReference>
<dbReference type="PANTHER" id="PTHR43547">
    <property type="entry name" value="TWO-COMPONENT HISTIDINE KINASE"/>
    <property type="match status" value="1"/>
</dbReference>
<protein>
    <recommendedName>
        <fullName evidence="2">histidine kinase</fullName>
        <ecNumber evidence="2">2.7.13.3</ecNumber>
    </recommendedName>
</protein>
<evidence type="ECO:0000256" key="7">
    <source>
        <dbReference type="SAM" id="Coils"/>
    </source>
</evidence>
<dbReference type="Pfam" id="PF00072">
    <property type="entry name" value="Response_reg"/>
    <property type="match status" value="1"/>
</dbReference>
<organism evidence="10 11">
    <name type="scientific">Pseudomonas xantholysinigenes</name>
    <dbReference type="NCBI Taxonomy" id="2745490"/>
    <lineage>
        <taxon>Bacteria</taxon>
        <taxon>Pseudomonadati</taxon>
        <taxon>Pseudomonadota</taxon>
        <taxon>Gammaproteobacteria</taxon>
        <taxon>Pseudomonadales</taxon>
        <taxon>Pseudomonadaceae</taxon>
        <taxon>Pseudomonas</taxon>
    </lineage>
</organism>
<evidence type="ECO:0000256" key="2">
    <source>
        <dbReference type="ARBA" id="ARBA00012438"/>
    </source>
</evidence>
<gene>
    <name evidence="10" type="ORF">HU772_013015</name>
</gene>
<dbReference type="InterPro" id="IPR004358">
    <property type="entry name" value="Sig_transdc_His_kin-like_C"/>
</dbReference>
<reference evidence="10 11" key="2">
    <citation type="journal article" date="2021" name="Microorganisms">
        <title>The Ever-Expanding Pseudomonas Genus: Description of 43 New Species and Partition of the Pseudomonas putida Group.</title>
        <authorList>
            <person name="Girard L."/>
            <person name="Lood C."/>
            <person name="Hofte M."/>
            <person name="Vandamme P."/>
            <person name="Rokni-Zadeh H."/>
            <person name="van Noort V."/>
            <person name="Lavigne R."/>
            <person name="De Mot R."/>
        </authorList>
    </citation>
    <scope>NUCLEOTIDE SEQUENCE [LARGE SCALE GENOMIC DNA]</scope>
    <source>
        <strain evidence="10 11">RW9S1A</strain>
    </source>
</reference>
<dbReference type="InterPro" id="IPR003661">
    <property type="entry name" value="HisK_dim/P_dom"/>
</dbReference>
<proteinExistence type="predicted"/>
<dbReference type="SUPFAM" id="SSF47384">
    <property type="entry name" value="Homodimeric domain of signal transducing histidine kinase"/>
    <property type="match status" value="1"/>
</dbReference>
<dbReference type="GO" id="GO:0005886">
    <property type="term" value="C:plasma membrane"/>
    <property type="evidence" value="ECO:0007669"/>
    <property type="project" value="UniProtKB-ARBA"/>
</dbReference>
<sequence>MLSHITAKLLIVDDLPENLLALDALIQGEDRQVHQAQSAEQALSLLLEHEFALAILDVQMPGMNGFELAELMRGMEKTRSIPIVFVSAAGREMNYAFKGYESGAVDFLHKPLDTLAVKSKVSVFVDLFRQRKALDRQLQALERSRAEQEQLLTQLQVARGELEHAVRMRDDFMSIVSHEVRTPLNGLILEAQLRRLHLSRGNLAAFSEDKLKAMVERDERQINSLIRLVEDMLDVSRIRTGKLSIRPRTFDLGHLVRGLVENFSAQAQALDTYIELQRCEAVQGEWDEFRIEQVLANLLSNALRYGERKPVRVRVFADGAMACVQVQDQGIGIDAQNQQRIFQQFERIAAQQANGGLGLGLYISEQIVLAHGGRIEVDSQAGAGSIFSVYLPLPEAAQHRDQIQATSA</sequence>
<dbReference type="RefSeq" id="WP_186659468.1">
    <property type="nucleotide sequence ID" value="NZ_CP077095.1"/>
</dbReference>
<dbReference type="GO" id="GO:0000155">
    <property type="term" value="F:phosphorelay sensor kinase activity"/>
    <property type="evidence" value="ECO:0007669"/>
    <property type="project" value="InterPro"/>
</dbReference>
<dbReference type="SUPFAM" id="SSF52172">
    <property type="entry name" value="CheY-like"/>
    <property type="match status" value="1"/>
</dbReference>